<feature type="compositionally biased region" description="Low complexity" evidence="1">
    <location>
        <begin position="14"/>
        <end position="52"/>
    </location>
</feature>
<reference evidence="2" key="2">
    <citation type="submission" date="2016-05" db="EMBL/GenBank/DDBJ databases">
        <title>Comparative analysis highlights variable genome content of wheat rusts and divergence of the mating loci.</title>
        <authorList>
            <person name="Cuomo C.A."/>
            <person name="Bakkeren G."/>
            <person name="Szabo L."/>
            <person name="Khalil H."/>
            <person name="Joly D."/>
            <person name="Goldberg J."/>
            <person name="Young S."/>
            <person name="Zeng Q."/>
            <person name="Fellers J."/>
        </authorList>
    </citation>
    <scope>NUCLEOTIDE SEQUENCE [LARGE SCALE GENOMIC DNA]</scope>
    <source>
        <strain evidence="2">1-1 BBBD Race 1</strain>
    </source>
</reference>
<dbReference type="AlphaFoldDB" id="A0A180FWU9"/>
<dbReference type="VEuPathDB" id="FungiDB:PTTG_30940"/>
<name>A0A180FWU9_PUCT1</name>
<gene>
    <name evidence="2" type="ORF">PTTG_30940</name>
</gene>
<reference evidence="2" key="1">
    <citation type="submission" date="2009-11" db="EMBL/GenBank/DDBJ databases">
        <authorList>
            <consortium name="The Broad Institute Genome Sequencing Platform"/>
            <person name="Ward D."/>
            <person name="Feldgarden M."/>
            <person name="Earl A."/>
            <person name="Young S.K."/>
            <person name="Zeng Q."/>
            <person name="Koehrsen M."/>
            <person name="Alvarado L."/>
            <person name="Berlin A."/>
            <person name="Bochicchio J."/>
            <person name="Borenstein D."/>
            <person name="Chapman S.B."/>
            <person name="Chen Z."/>
            <person name="Engels R."/>
            <person name="Freedman E."/>
            <person name="Gellesch M."/>
            <person name="Goldberg J."/>
            <person name="Griggs A."/>
            <person name="Gujja S."/>
            <person name="Heilman E."/>
            <person name="Heiman D."/>
            <person name="Hepburn T."/>
            <person name="Howarth C."/>
            <person name="Jen D."/>
            <person name="Larson L."/>
            <person name="Lewis B."/>
            <person name="Mehta T."/>
            <person name="Park D."/>
            <person name="Pearson M."/>
            <person name="Roberts A."/>
            <person name="Saif S."/>
            <person name="Shea T."/>
            <person name="Shenoy N."/>
            <person name="Sisk P."/>
            <person name="Stolte C."/>
            <person name="Sykes S."/>
            <person name="Thomson T."/>
            <person name="Walk T."/>
            <person name="White J."/>
            <person name="Yandava C."/>
            <person name="Izard J."/>
            <person name="Baranova O.V."/>
            <person name="Blanton J.M."/>
            <person name="Tanner A.C."/>
            <person name="Dewhirst F.E."/>
            <person name="Haas B."/>
            <person name="Nusbaum C."/>
            <person name="Birren B."/>
        </authorList>
    </citation>
    <scope>NUCLEOTIDE SEQUENCE [LARGE SCALE GENOMIC DNA]</scope>
    <source>
        <strain evidence="2">1-1 BBBD Race 1</strain>
    </source>
</reference>
<dbReference type="EnsemblFungi" id="PTTG_30940-t43_1">
    <property type="protein sequence ID" value="PTTG_30940-t43_1-p1"/>
    <property type="gene ID" value="PTTG_30940"/>
</dbReference>
<dbReference type="EMBL" id="ADAS02009396">
    <property type="protein sequence ID" value="OAV84930.1"/>
    <property type="molecule type" value="Genomic_DNA"/>
</dbReference>
<feature type="non-terminal residue" evidence="2">
    <location>
        <position position="111"/>
    </location>
</feature>
<accession>A0A180FWU9</accession>
<reference evidence="3 4" key="3">
    <citation type="journal article" date="2017" name="G3 (Bethesda)">
        <title>Comparative analysis highlights variable genome content of wheat rusts and divergence of the mating loci.</title>
        <authorList>
            <person name="Cuomo C.A."/>
            <person name="Bakkeren G."/>
            <person name="Khalil H.B."/>
            <person name="Panwar V."/>
            <person name="Joly D."/>
            <person name="Linning R."/>
            <person name="Sakthikumar S."/>
            <person name="Song X."/>
            <person name="Adiconis X."/>
            <person name="Fan L."/>
            <person name="Goldberg J.M."/>
            <person name="Levin J.Z."/>
            <person name="Young S."/>
            <person name="Zeng Q."/>
            <person name="Anikster Y."/>
            <person name="Bruce M."/>
            <person name="Wang M."/>
            <person name="Yin C."/>
            <person name="McCallum B."/>
            <person name="Szabo L.J."/>
            <person name="Hulbert S."/>
            <person name="Chen X."/>
            <person name="Fellers J.P."/>
        </authorList>
    </citation>
    <scope>NUCLEOTIDE SEQUENCE</scope>
    <source>
        <strain evidence="3">isolate 1-1 / race 1 (BBBD)</strain>
        <strain evidence="4">Isolate 1-1 / race 1 (BBBD)</strain>
    </source>
</reference>
<evidence type="ECO:0000313" key="4">
    <source>
        <dbReference type="Proteomes" id="UP000005240"/>
    </source>
</evidence>
<proteinExistence type="predicted"/>
<feature type="non-terminal residue" evidence="2">
    <location>
        <position position="1"/>
    </location>
</feature>
<evidence type="ECO:0000256" key="1">
    <source>
        <dbReference type="SAM" id="MobiDB-lite"/>
    </source>
</evidence>
<evidence type="ECO:0000313" key="2">
    <source>
        <dbReference type="EMBL" id="OAV84930.1"/>
    </source>
</evidence>
<sequence length="111" mass="12373">RPGPRHPPSRTASPAGPARPLRLPPGRQTPLQRGQAARHQSSQARACPTRLPQRPRHPPHRPPPFHPAQPPCRRRTPPAPRALWTPRPAQPHLHRYTTLAAAQLLLQPEAL</sequence>
<feature type="compositionally biased region" description="Pro residues" evidence="1">
    <location>
        <begin position="61"/>
        <end position="70"/>
    </location>
</feature>
<reference evidence="3" key="4">
    <citation type="submission" date="2025-05" db="UniProtKB">
        <authorList>
            <consortium name="EnsemblFungi"/>
        </authorList>
    </citation>
    <scope>IDENTIFICATION</scope>
    <source>
        <strain evidence="3">isolate 1-1 / race 1 (BBBD)</strain>
    </source>
</reference>
<keyword evidence="4" id="KW-1185">Reference proteome</keyword>
<feature type="region of interest" description="Disordered" evidence="1">
    <location>
        <begin position="1"/>
        <end position="92"/>
    </location>
</feature>
<evidence type="ECO:0000313" key="3">
    <source>
        <dbReference type="EnsemblFungi" id="PTTG_30940-t43_1-p1"/>
    </source>
</evidence>
<dbReference type="Proteomes" id="UP000005240">
    <property type="component" value="Unassembled WGS sequence"/>
</dbReference>
<protein>
    <submittedName>
        <fullName evidence="2 3">Uncharacterized protein</fullName>
    </submittedName>
</protein>
<organism evidence="2">
    <name type="scientific">Puccinia triticina (isolate 1-1 / race 1 (BBBD))</name>
    <name type="common">Brown leaf rust fungus</name>
    <dbReference type="NCBI Taxonomy" id="630390"/>
    <lineage>
        <taxon>Eukaryota</taxon>
        <taxon>Fungi</taxon>
        <taxon>Dikarya</taxon>
        <taxon>Basidiomycota</taxon>
        <taxon>Pucciniomycotina</taxon>
        <taxon>Pucciniomycetes</taxon>
        <taxon>Pucciniales</taxon>
        <taxon>Pucciniaceae</taxon>
        <taxon>Puccinia</taxon>
    </lineage>
</organism>